<evidence type="ECO:0000313" key="2">
    <source>
        <dbReference type="EMBL" id="MDC7717510.1"/>
    </source>
</evidence>
<accession>A0ABT5IY47</accession>
<evidence type="ECO:0000313" key="3">
    <source>
        <dbReference type="Proteomes" id="UP001219956"/>
    </source>
</evidence>
<keyword evidence="1" id="KW-1133">Transmembrane helix</keyword>
<dbReference type="Proteomes" id="UP001219956">
    <property type="component" value="Unassembled WGS sequence"/>
</dbReference>
<keyword evidence="1" id="KW-0812">Transmembrane</keyword>
<protein>
    <submittedName>
        <fullName evidence="2">Uncharacterized protein</fullName>
    </submittedName>
</protein>
<name>A0ABT5IY47_9NEIS</name>
<keyword evidence="1" id="KW-0472">Membrane</keyword>
<sequence length="111" mass="12438">MSQPDPDMNHDMKDFRQPMVTSLGIILGFMLNFLGQWAIQDDGEIAVTTQADMVVAIGLIGAIAMMLWVLFRLLNNRYPLQQAGHYYHATFRVYMLAILLAFGAVTAALFV</sequence>
<organism evidence="2 3">
    <name type="scientific">Vogesella aquatica</name>
    <dbReference type="NCBI Taxonomy" id="2984206"/>
    <lineage>
        <taxon>Bacteria</taxon>
        <taxon>Pseudomonadati</taxon>
        <taxon>Pseudomonadota</taxon>
        <taxon>Betaproteobacteria</taxon>
        <taxon>Neisseriales</taxon>
        <taxon>Chromobacteriaceae</taxon>
        <taxon>Vogesella</taxon>
    </lineage>
</organism>
<gene>
    <name evidence="2" type="ORF">PQU95_09825</name>
</gene>
<dbReference type="EMBL" id="JAQQLF010000010">
    <property type="protein sequence ID" value="MDC7717510.1"/>
    <property type="molecule type" value="Genomic_DNA"/>
</dbReference>
<reference evidence="2 3" key="1">
    <citation type="submission" date="2023-01" db="EMBL/GenBank/DDBJ databases">
        <title>Novel species of the genus Vogesella isolated from rivers.</title>
        <authorList>
            <person name="Lu H."/>
        </authorList>
    </citation>
    <scope>NUCLEOTIDE SEQUENCE [LARGE SCALE GENOMIC DNA]</scope>
    <source>
        <strain evidence="2 3">DC21W</strain>
    </source>
</reference>
<feature type="transmembrane region" description="Helical" evidence="1">
    <location>
        <begin position="51"/>
        <end position="71"/>
    </location>
</feature>
<dbReference type="RefSeq" id="WP_272751822.1">
    <property type="nucleotide sequence ID" value="NZ_JAQQLF010000010.1"/>
</dbReference>
<evidence type="ECO:0000256" key="1">
    <source>
        <dbReference type="SAM" id="Phobius"/>
    </source>
</evidence>
<feature type="transmembrane region" description="Helical" evidence="1">
    <location>
        <begin position="91"/>
        <end position="110"/>
    </location>
</feature>
<keyword evidence="3" id="KW-1185">Reference proteome</keyword>
<comment type="caution">
    <text evidence="2">The sequence shown here is derived from an EMBL/GenBank/DDBJ whole genome shotgun (WGS) entry which is preliminary data.</text>
</comment>
<feature type="transmembrane region" description="Helical" evidence="1">
    <location>
        <begin position="20"/>
        <end position="39"/>
    </location>
</feature>
<proteinExistence type="predicted"/>